<dbReference type="Proteomes" id="UP000260644">
    <property type="component" value="Unassembled WGS sequence"/>
</dbReference>
<accession>A0A3E1Y418</accession>
<sequence length="81" mass="9338">TANPTYAVANILKKITFPTGGYRQFQVSSFIWHSSDNYDWEIDPAGKQTTYFADFLGRLYQVSDFKNYIRKNIAYKIAGTN</sequence>
<dbReference type="AlphaFoldDB" id="A0A3E1Y418"/>
<evidence type="ECO:0000313" key="2">
    <source>
        <dbReference type="Proteomes" id="UP000260644"/>
    </source>
</evidence>
<proteinExistence type="predicted"/>
<comment type="caution">
    <text evidence="1">The sequence shown here is derived from an EMBL/GenBank/DDBJ whole genome shotgun (WGS) entry which is preliminary data.</text>
</comment>
<dbReference type="RefSeq" id="WP_158563342.1">
    <property type="nucleotide sequence ID" value="NZ_QPMM01000013.1"/>
</dbReference>
<reference evidence="1 2" key="1">
    <citation type="submission" date="2018-07" db="EMBL/GenBank/DDBJ databases">
        <title>Chitinophaga K2CV101002-2 sp. nov., isolated from a monsoon evergreen broad-leaved forest soil.</title>
        <authorList>
            <person name="Lv Y."/>
        </authorList>
    </citation>
    <scope>NUCLEOTIDE SEQUENCE [LARGE SCALE GENOMIC DNA]</scope>
    <source>
        <strain evidence="1 2">GDMCC 1.1288</strain>
    </source>
</reference>
<keyword evidence="2" id="KW-1185">Reference proteome</keyword>
<dbReference type="OrthoDB" id="680656at2"/>
<protein>
    <submittedName>
        <fullName evidence="1">Uncharacterized protein</fullName>
    </submittedName>
</protein>
<gene>
    <name evidence="1" type="ORF">DVR12_22475</name>
</gene>
<organism evidence="1 2">
    <name type="scientific">Chitinophaga silvatica</name>
    <dbReference type="NCBI Taxonomy" id="2282649"/>
    <lineage>
        <taxon>Bacteria</taxon>
        <taxon>Pseudomonadati</taxon>
        <taxon>Bacteroidota</taxon>
        <taxon>Chitinophagia</taxon>
        <taxon>Chitinophagales</taxon>
        <taxon>Chitinophagaceae</taxon>
        <taxon>Chitinophaga</taxon>
    </lineage>
</organism>
<evidence type="ECO:0000313" key="1">
    <source>
        <dbReference type="EMBL" id="RFS19403.1"/>
    </source>
</evidence>
<name>A0A3E1Y418_9BACT</name>
<feature type="non-terminal residue" evidence="1">
    <location>
        <position position="1"/>
    </location>
</feature>
<dbReference type="EMBL" id="QPMM01000013">
    <property type="protein sequence ID" value="RFS19403.1"/>
    <property type="molecule type" value="Genomic_DNA"/>
</dbReference>